<keyword evidence="3" id="KW-1185">Reference proteome</keyword>
<name>A0ABP2YQU7_TRESO</name>
<evidence type="ECO:0008006" key="4">
    <source>
        <dbReference type="Google" id="ProtNLM"/>
    </source>
</evidence>
<protein>
    <recommendedName>
        <fullName evidence="4">Lipoprotein</fullName>
    </recommendedName>
</protein>
<evidence type="ECO:0000313" key="2">
    <source>
        <dbReference type="EMBL" id="ERK04657.1"/>
    </source>
</evidence>
<evidence type="ECO:0000313" key="3">
    <source>
        <dbReference type="Proteomes" id="UP000016646"/>
    </source>
</evidence>
<sequence>MFRQIRRRKINHAKSFAASAKASHRTTTASATPSYTMR</sequence>
<gene>
    <name evidence="2" type="ORF">HMPREF0860_1346</name>
</gene>
<dbReference type="Proteomes" id="UP000016646">
    <property type="component" value="Unassembled WGS sequence"/>
</dbReference>
<feature type="compositionally biased region" description="Basic residues" evidence="1">
    <location>
        <begin position="1"/>
        <end position="12"/>
    </location>
</feature>
<dbReference type="EMBL" id="AVQI01000016">
    <property type="protein sequence ID" value="ERK04657.1"/>
    <property type="molecule type" value="Genomic_DNA"/>
</dbReference>
<proteinExistence type="predicted"/>
<feature type="compositionally biased region" description="Polar residues" evidence="1">
    <location>
        <begin position="25"/>
        <end position="38"/>
    </location>
</feature>
<feature type="region of interest" description="Disordered" evidence="1">
    <location>
        <begin position="1"/>
        <end position="38"/>
    </location>
</feature>
<organism evidence="2 3">
    <name type="scientific">Treponema socranskii subsp. socranskii VPI DR56BR1116 = ATCC 35536</name>
    <dbReference type="NCBI Taxonomy" id="1125725"/>
    <lineage>
        <taxon>Bacteria</taxon>
        <taxon>Pseudomonadati</taxon>
        <taxon>Spirochaetota</taxon>
        <taxon>Spirochaetia</taxon>
        <taxon>Spirochaetales</taxon>
        <taxon>Treponemataceae</taxon>
        <taxon>Treponema</taxon>
    </lineage>
</organism>
<evidence type="ECO:0000256" key="1">
    <source>
        <dbReference type="SAM" id="MobiDB-lite"/>
    </source>
</evidence>
<accession>A0ABP2YQU7</accession>
<reference evidence="2 3" key="1">
    <citation type="submission" date="2013-08" db="EMBL/GenBank/DDBJ databases">
        <authorList>
            <person name="Durkin A.S."/>
            <person name="Haft D.R."/>
            <person name="McCorrison J."/>
            <person name="Torralba M."/>
            <person name="Gillis M."/>
            <person name="Haft D.H."/>
            <person name="Methe B."/>
            <person name="Sutton G."/>
            <person name="Nelson K.E."/>
        </authorList>
    </citation>
    <scope>NUCLEOTIDE SEQUENCE [LARGE SCALE GENOMIC DNA]</scope>
    <source>
        <strain evidence="2 3">ATCC 35536</strain>
    </source>
</reference>
<comment type="caution">
    <text evidence="2">The sequence shown here is derived from an EMBL/GenBank/DDBJ whole genome shotgun (WGS) entry which is preliminary data.</text>
</comment>